<feature type="chain" id="PRO_5003836196" description="SAP domain-containing protein" evidence="2">
    <location>
        <begin position="26"/>
        <end position="631"/>
    </location>
</feature>
<feature type="region of interest" description="Disordered" evidence="1">
    <location>
        <begin position="439"/>
        <end position="463"/>
    </location>
</feature>
<sequence length="631" mass="70854">MPNHGPNMMQRRSICLALAAALAEGLLPQFSPIYAVSRVSRHRNLQNRQTMWRPSTVQQPMDDDETLLGSVDESMLQGLCKQYSLEDTGSKVELLRRLRDYAARQALKESQRRRGRTKRVEANFEGKARHTIIDQEPYEEMEEETDEVQGYFYYAAPETEQDKQRKEKERRERLKKRIEVSRAHSQITAPPPPESVKPNEKGERVVTLYSTQDQNDLTSQAHLSSDRMSMDNAGYQQKALDVTGSTRANKADDDLLEKVRGDLVEVVRNLLATTGLPAFQDDYEEGDEIASNTFSYGYTGFQPDRIRPDDLSSSSVAIRVNNGQVLKEVLSEFELQAVGHDGFAADDIANGGGHYREVEKVRSFLEGYRKAEERRVARETATMLLDRLVKDGISGLDQLLAGMIREGDEASYTAASDGGELNSALVRYLEEAIREQEQRVEKSTRGMKDNGLPHEPSDDSDILWNVTRSDDGTIIESLDPNNPAVGRIIRDELEKTKESAGIVDGKLVTMTVQEKMLLLLKLLRDRVKVEAVVGNDQHARNLRILAYSIKAANDEQRQQLIQEELGGSMDALDTFSDLVTATIDFAQARSNEFMPAQPGQQTISPMLDIAKLQKIQFAVGRIKRAAGFATK</sequence>
<evidence type="ECO:0000256" key="2">
    <source>
        <dbReference type="SAM" id="SignalP"/>
    </source>
</evidence>
<protein>
    <recommendedName>
        <fullName evidence="3">SAP domain-containing protein</fullName>
    </recommendedName>
</protein>
<name>K0RBX6_THAOC</name>
<accession>K0RBX6</accession>
<dbReference type="EMBL" id="AGNL01047646">
    <property type="protein sequence ID" value="EJK46601.1"/>
    <property type="molecule type" value="Genomic_DNA"/>
</dbReference>
<feature type="compositionally biased region" description="Basic and acidic residues" evidence="1">
    <location>
        <begin position="439"/>
        <end position="457"/>
    </location>
</feature>
<dbReference type="OrthoDB" id="43446at2759"/>
<dbReference type="OMA" id="HYREVEK"/>
<dbReference type="PROSITE" id="PS50800">
    <property type="entry name" value="SAP"/>
    <property type="match status" value="1"/>
</dbReference>
<evidence type="ECO:0000256" key="1">
    <source>
        <dbReference type="SAM" id="MobiDB-lite"/>
    </source>
</evidence>
<evidence type="ECO:0000259" key="3">
    <source>
        <dbReference type="PROSITE" id="PS50800"/>
    </source>
</evidence>
<keyword evidence="5" id="KW-1185">Reference proteome</keyword>
<dbReference type="AlphaFoldDB" id="K0RBX6"/>
<reference evidence="4 5" key="1">
    <citation type="journal article" date="2012" name="Genome Biol.">
        <title>Genome and low-iron response of an oceanic diatom adapted to chronic iron limitation.</title>
        <authorList>
            <person name="Lommer M."/>
            <person name="Specht M."/>
            <person name="Roy A.S."/>
            <person name="Kraemer L."/>
            <person name="Andreson R."/>
            <person name="Gutowska M.A."/>
            <person name="Wolf J."/>
            <person name="Bergner S.V."/>
            <person name="Schilhabel M.B."/>
            <person name="Klostermeier U.C."/>
            <person name="Beiko R.G."/>
            <person name="Rosenstiel P."/>
            <person name="Hippler M."/>
            <person name="Laroche J."/>
        </authorList>
    </citation>
    <scope>NUCLEOTIDE SEQUENCE [LARGE SCALE GENOMIC DNA]</scope>
    <source>
        <strain evidence="4 5">CCMP1005</strain>
    </source>
</reference>
<dbReference type="InterPro" id="IPR003034">
    <property type="entry name" value="SAP_dom"/>
</dbReference>
<dbReference type="Proteomes" id="UP000266841">
    <property type="component" value="Unassembled WGS sequence"/>
</dbReference>
<evidence type="ECO:0000313" key="5">
    <source>
        <dbReference type="Proteomes" id="UP000266841"/>
    </source>
</evidence>
<comment type="caution">
    <text evidence="4">The sequence shown here is derived from an EMBL/GenBank/DDBJ whole genome shotgun (WGS) entry which is preliminary data.</text>
</comment>
<feature type="region of interest" description="Disordered" evidence="1">
    <location>
        <begin position="180"/>
        <end position="201"/>
    </location>
</feature>
<feature type="signal peptide" evidence="2">
    <location>
        <begin position="1"/>
        <end position="25"/>
    </location>
</feature>
<organism evidence="4 5">
    <name type="scientific">Thalassiosira oceanica</name>
    <name type="common">Marine diatom</name>
    <dbReference type="NCBI Taxonomy" id="159749"/>
    <lineage>
        <taxon>Eukaryota</taxon>
        <taxon>Sar</taxon>
        <taxon>Stramenopiles</taxon>
        <taxon>Ochrophyta</taxon>
        <taxon>Bacillariophyta</taxon>
        <taxon>Coscinodiscophyceae</taxon>
        <taxon>Thalassiosirophycidae</taxon>
        <taxon>Thalassiosirales</taxon>
        <taxon>Thalassiosiraceae</taxon>
        <taxon>Thalassiosira</taxon>
    </lineage>
</organism>
<dbReference type="eggNOG" id="ENOG502SKM3">
    <property type="taxonomic scope" value="Eukaryota"/>
</dbReference>
<feature type="domain" description="SAP" evidence="3">
    <location>
        <begin position="68"/>
        <end position="102"/>
    </location>
</feature>
<evidence type="ECO:0000313" key="4">
    <source>
        <dbReference type="EMBL" id="EJK46601.1"/>
    </source>
</evidence>
<gene>
    <name evidence="4" type="ORF">THAOC_34723</name>
</gene>
<keyword evidence="2" id="KW-0732">Signal</keyword>
<proteinExistence type="predicted"/>